<evidence type="ECO:0000256" key="15">
    <source>
        <dbReference type="ARBA" id="ARBA00048898"/>
    </source>
</evidence>
<keyword evidence="22" id="KW-1185">Reference proteome</keyword>
<gene>
    <name evidence="21" type="ORF">CRE_18786</name>
</gene>
<evidence type="ECO:0000256" key="1">
    <source>
        <dbReference type="ARBA" id="ARBA00012107"/>
    </source>
</evidence>
<keyword evidence="9" id="KW-0170">Cobalt</keyword>
<dbReference type="PROSITE" id="PS51481">
    <property type="entry name" value="DHAK"/>
    <property type="match status" value="1"/>
</dbReference>
<reference evidence="21" key="1">
    <citation type="submission" date="2007-07" db="EMBL/GenBank/DDBJ databases">
        <title>PCAP assembly of the Caenorhabditis remanei genome.</title>
        <authorList>
            <consortium name="The Caenorhabditis remanei Sequencing Consortium"/>
            <person name="Wilson R.K."/>
        </authorList>
    </citation>
    <scope>NUCLEOTIDE SEQUENCE [LARGE SCALE GENOMIC DNA]</scope>
    <source>
        <strain evidence="21">PB4641</strain>
    </source>
</reference>
<feature type="domain" description="DhaK" evidence="20">
    <location>
        <begin position="8"/>
        <end position="328"/>
    </location>
</feature>
<dbReference type="SUPFAM" id="SSF101473">
    <property type="entry name" value="DhaL-like"/>
    <property type="match status" value="1"/>
</dbReference>
<keyword evidence="8" id="KW-0067">ATP-binding</keyword>
<name>E3LKB2_CAERE</name>
<dbReference type="EC" id="2.7.1.28" evidence="2"/>
<comment type="subunit">
    <text evidence="12">Homodimer. Interacts with IFIH1 (via the CARD domains), the interaction is inhibited by viral infection.</text>
</comment>
<dbReference type="NCBIfam" id="TIGR02361">
    <property type="entry name" value="dak_ATP"/>
    <property type="match status" value="1"/>
</dbReference>
<evidence type="ECO:0000256" key="14">
    <source>
        <dbReference type="ARBA" id="ARBA00048526"/>
    </source>
</evidence>
<feature type="region of interest" description="Disordered" evidence="18">
    <location>
        <begin position="540"/>
        <end position="568"/>
    </location>
</feature>
<dbReference type="PROSITE" id="PS51480">
    <property type="entry name" value="DHAL"/>
    <property type="match status" value="1"/>
</dbReference>
<proteinExistence type="predicted"/>
<dbReference type="InterPro" id="IPR036117">
    <property type="entry name" value="DhaL_dom_sf"/>
</dbReference>
<dbReference type="EC" id="4.6.1.15" evidence="3"/>
<dbReference type="InterPro" id="IPR012734">
    <property type="entry name" value="DhaK_ATP"/>
</dbReference>
<comment type="catalytic activity">
    <reaction evidence="13">
        <text>D-glyceraldehyde + ATP = D-glyceraldehyde 3-phosphate + ADP + H(+)</text>
        <dbReference type="Rhea" id="RHEA:13941"/>
        <dbReference type="ChEBI" id="CHEBI:15378"/>
        <dbReference type="ChEBI" id="CHEBI:17378"/>
        <dbReference type="ChEBI" id="CHEBI:30616"/>
        <dbReference type="ChEBI" id="CHEBI:59776"/>
        <dbReference type="ChEBI" id="CHEBI:456216"/>
        <dbReference type="EC" id="2.7.1.28"/>
    </reaction>
</comment>
<dbReference type="GO" id="GO:0005524">
    <property type="term" value="F:ATP binding"/>
    <property type="evidence" value="ECO:0007669"/>
    <property type="project" value="UniProtKB-KW"/>
</dbReference>
<dbReference type="InterPro" id="IPR050861">
    <property type="entry name" value="Dihydroxyacetone_Kinase"/>
</dbReference>
<dbReference type="PANTHER" id="PTHR28629">
    <property type="entry name" value="TRIOKINASE/FMN CYCLASE"/>
    <property type="match status" value="1"/>
</dbReference>
<dbReference type="PANTHER" id="PTHR28629:SF4">
    <property type="entry name" value="TRIOKINASE_FMN CYCLASE"/>
    <property type="match status" value="1"/>
</dbReference>
<organism evidence="22">
    <name type="scientific">Caenorhabditis remanei</name>
    <name type="common">Caenorhabditis vulgaris</name>
    <dbReference type="NCBI Taxonomy" id="31234"/>
    <lineage>
        <taxon>Eukaryota</taxon>
        <taxon>Metazoa</taxon>
        <taxon>Ecdysozoa</taxon>
        <taxon>Nematoda</taxon>
        <taxon>Chromadorea</taxon>
        <taxon>Rhabditida</taxon>
        <taxon>Rhabditina</taxon>
        <taxon>Rhabditomorpha</taxon>
        <taxon>Rhabditoidea</taxon>
        <taxon>Rhabditidae</taxon>
        <taxon>Peloderinae</taxon>
        <taxon>Caenorhabditis</taxon>
    </lineage>
</organism>
<dbReference type="GO" id="GO:0034012">
    <property type="term" value="F:FAD-AMP lyase (cyclizing) activity"/>
    <property type="evidence" value="ECO:0007669"/>
    <property type="project" value="UniProtKB-EC"/>
</dbReference>
<dbReference type="GO" id="GO:0005829">
    <property type="term" value="C:cytosol"/>
    <property type="evidence" value="ECO:0007669"/>
    <property type="project" value="TreeGrafter"/>
</dbReference>
<evidence type="ECO:0000259" key="19">
    <source>
        <dbReference type="PROSITE" id="PS51480"/>
    </source>
</evidence>
<feature type="binding site" evidence="17">
    <location>
        <begin position="54"/>
        <end position="57"/>
    </location>
    <ligand>
        <name>substrate</name>
    </ligand>
</feature>
<dbReference type="FunCoup" id="E3LKB2">
    <property type="interactions" value="1082"/>
</dbReference>
<evidence type="ECO:0000256" key="12">
    <source>
        <dbReference type="ARBA" id="ARBA00046681"/>
    </source>
</evidence>
<dbReference type="FunFam" id="3.40.50.10440:FF:000001">
    <property type="entry name" value="Dihydroxyacetone kinase, DhaK subunit"/>
    <property type="match status" value="1"/>
</dbReference>
<dbReference type="Gene3D" id="3.40.50.10440">
    <property type="entry name" value="Dihydroxyacetone kinase, domain 1"/>
    <property type="match status" value="1"/>
</dbReference>
<evidence type="ECO:0000256" key="11">
    <source>
        <dbReference type="ARBA" id="ARBA00045490"/>
    </source>
</evidence>
<dbReference type="SUPFAM" id="SSF82549">
    <property type="entry name" value="DAK1/DegV-like"/>
    <property type="match status" value="1"/>
</dbReference>
<evidence type="ECO:0000256" key="5">
    <source>
        <dbReference type="ARBA" id="ARBA00022679"/>
    </source>
</evidence>
<dbReference type="OrthoDB" id="1724672at2759"/>
<protein>
    <recommendedName>
        <fullName evidence="4">Triokinase/FMN cyclase</fullName>
        <ecNumber evidence="2">2.7.1.28</ecNumber>
        <ecNumber evidence="1">2.7.1.29</ecNumber>
        <ecNumber evidence="3">4.6.1.15</ecNumber>
    </recommendedName>
    <alternativeName>
        <fullName evidence="10">Bifunctional ATP-dependent dihydroxyacetone kinase/FAD-AMP lyase (cyclizing)</fullName>
    </alternativeName>
</protein>
<comment type="function">
    <text evidence="11">Catalyzes both the phosphorylation of dihydroxyacetone and of glyceraldehyde, and the splitting of ribonucleoside diphosphate-X compounds among which FAD is the best substrate. Represses IFIH1-mediated cellular antiviral response.</text>
</comment>
<evidence type="ECO:0000256" key="16">
    <source>
        <dbReference type="PIRSR" id="PIRSR612734-1"/>
    </source>
</evidence>
<feature type="active site" description="Tele-hemiaminal-histidine intermediate" evidence="16">
    <location>
        <position position="218"/>
    </location>
</feature>
<dbReference type="GO" id="GO:0050354">
    <property type="term" value="F:triokinase activity"/>
    <property type="evidence" value="ECO:0007669"/>
    <property type="project" value="UniProtKB-EC"/>
</dbReference>
<dbReference type="GO" id="GO:0004371">
    <property type="term" value="F:glycerone kinase activity"/>
    <property type="evidence" value="ECO:0007669"/>
    <property type="project" value="UniProtKB-EC"/>
</dbReference>
<feature type="binding site" evidence="17">
    <location>
        <position position="110"/>
    </location>
    <ligand>
        <name>substrate</name>
    </ligand>
</feature>
<dbReference type="Gene3D" id="1.25.40.340">
    <property type="match status" value="1"/>
</dbReference>
<dbReference type="HOGENOM" id="CLU_017054_6_2_1"/>
<keyword evidence="6" id="KW-0547">Nucleotide-binding</keyword>
<dbReference type="SMART" id="SM01120">
    <property type="entry name" value="Dak2"/>
    <property type="match status" value="1"/>
</dbReference>
<evidence type="ECO:0000259" key="20">
    <source>
        <dbReference type="PROSITE" id="PS51481"/>
    </source>
</evidence>
<accession>E3LKB2</accession>
<evidence type="ECO:0000256" key="9">
    <source>
        <dbReference type="ARBA" id="ARBA00023285"/>
    </source>
</evidence>
<dbReference type="Gene3D" id="3.30.1180.20">
    <property type="entry name" value="Dihydroxyacetone kinase, domain 2"/>
    <property type="match status" value="1"/>
</dbReference>
<comment type="catalytic activity">
    <reaction evidence="14">
        <text>FAD = riboflavin cyclic-4',5'-phosphate + AMP + H(+)</text>
        <dbReference type="Rhea" id="RHEA:13729"/>
        <dbReference type="ChEBI" id="CHEBI:15378"/>
        <dbReference type="ChEBI" id="CHEBI:57692"/>
        <dbReference type="ChEBI" id="CHEBI:76202"/>
        <dbReference type="ChEBI" id="CHEBI:456215"/>
        <dbReference type="EC" id="4.6.1.15"/>
    </reaction>
</comment>
<dbReference type="InterPro" id="IPR004007">
    <property type="entry name" value="DhaL_dom"/>
</dbReference>
<dbReference type="InterPro" id="IPR004006">
    <property type="entry name" value="DhaK_dom"/>
</dbReference>
<dbReference type="GO" id="GO:0019563">
    <property type="term" value="P:glycerol catabolic process"/>
    <property type="evidence" value="ECO:0007669"/>
    <property type="project" value="TreeGrafter"/>
</dbReference>
<evidence type="ECO:0000256" key="17">
    <source>
        <dbReference type="PIRSR" id="PIRSR612734-2"/>
    </source>
</evidence>
<evidence type="ECO:0000256" key="8">
    <source>
        <dbReference type="ARBA" id="ARBA00022840"/>
    </source>
</evidence>
<evidence type="ECO:0000256" key="18">
    <source>
        <dbReference type="SAM" id="MobiDB-lite"/>
    </source>
</evidence>
<dbReference type="Proteomes" id="UP000008281">
    <property type="component" value="Unassembled WGS sequence"/>
</dbReference>
<feature type="domain" description="DhaL" evidence="19">
    <location>
        <begin position="363"/>
        <end position="585"/>
    </location>
</feature>
<dbReference type="STRING" id="31234.E3LKB2"/>
<keyword evidence="5" id="KW-0808">Transferase</keyword>
<dbReference type="FunFam" id="3.30.1180.20:FF:000004">
    <property type="entry name" value="Probable dihydroxyacetone kinase"/>
    <property type="match status" value="1"/>
</dbReference>
<dbReference type="AlphaFoldDB" id="E3LKB2"/>
<dbReference type="InParanoid" id="E3LKB2"/>
<dbReference type="eggNOG" id="KOG2426">
    <property type="taxonomic scope" value="Eukaryota"/>
</dbReference>
<dbReference type="Pfam" id="PF02734">
    <property type="entry name" value="Dak2"/>
    <property type="match status" value="2"/>
</dbReference>
<evidence type="ECO:0000256" key="10">
    <source>
        <dbReference type="ARBA" id="ARBA00032426"/>
    </source>
</evidence>
<evidence type="ECO:0000256" key="2">
    <source>
        <dbReference type="ARBA" id="ARBA00012110"/>
    </source>
</evidence>
<comment type="catalytic activity">
    <reaction evidence="15">
        <text>dihydroxyacetone + ATP = dihydroxyacetone phosphate + ADP + H(+)</text>
        <dbReference type="Rhea" id="RHEA:15773"/>
        <dbReference type="ChEBI" id="CHEBI:15378"/>
        <dbReference type="ChEBI" id="CHEBI:16016"/>
        <dbReference type="ChEBI" id="CHEBI:30616"/>
        <dbReference type="ChEBI" id="CHEBI:57642"/>
        <dbReference type="ChEBI" id="CHEBI:456216"/>
        <dbReference type="EC" id="2.7.1.29"/>
    </reaction>
</comment>
<evidence type="ECO:0000313" key="22">
    <source>
        <dbReference type="Proteomes" id="UP000008281"/>
    </source>
</evidence>
<evidence type="ECO:0000256" key="4">
    <source>
        <dbReference type="ARBA" id="ARBA00018932"/>
    </source>
</evidence>
<dbReference type="OMA" id="ALNMNGF"/>
<evidence type="ECO:0000256" key="3">
    <source>
        <dbReference type="ARBA" id="ARBA00012578"/>
    </source>
</evidence>
<dbReference type="EC" id="2.7.1.29" evidence="1"/>
<sequence length="594" mass="63676">MSKKFVNKLEETVDDALFGLVSSNKDVELCKNSNRVVHLSQLDLKTVSLIAGGGSGHEPYAAGYVGKGLLTAAVAGNVFASPPSRNVQAALEVTKGEAGAILFVINYTGDRLNFGLAAERFNASGGNAKVVTIADDLAIDNPNSRVGRRGLAGAVLTIKIAGAMSEEGKSLDEIYEMSHKVAKSLGTLGVSLYPGSLPGKNRETELPIDQIEVGLGIHGEPGKFRAPYECAHKIITGLMGTIQVKMEMKKSEKFVVLVNNLGSVSQLEMGIVNGEVLRWFADQKIEITRFYSGTYMTSLDGHGISVTVMRADDLMIRYLDAPATAPGWIPSFSVGEVREVTREPSEARNITEISSSGISLNAELVRGCLDGVVKSMLDSEDELNKLDAEAGDGDCGSTFAGAARAIQASQKAKELDFEQPETLLKQLSVIFEQTVGGTSGALYALMFSSAAQEIHDIVDSNTILEALKKANQAVQKYGGARVGDRTMVDSLDAMVEELSKGLKENQGLDVFERAVQVGSETKSEHSIFYVRSFGEERRTASERAAEDTANQKASVGRASYTSSESQTKPDAGATAISLWLRAFWTAFKQEMGKK</sequence>
<evidence type="ECO:0000313" key="21">
    <source>
        <dbReference type="EMBL" id="EFP00180.1"/>
    </source>
</evidence>
<dbReference type="FunFam" id="1.25.40.340:FF:000002">
    <property type="entry name" value="Dihydroxyacetone kinase, L subunit"/>
    <property type="match status" value="1"/>
</dbReference>
<evidence type="ECO:0000256" key="7">
    <source>
        <dbReference type="ARBA" id="ARBA00022777"/>
    </source>
</evidence>
<feature type="compositionally biased region" description="Polar residues" evidence="18">
    <location>
        <begin position="559"/>
        <end position="568"/>
    </location>
</feature>
<evidence type="ECO:0000256" key="6">
    <source>
        <dbReference type="ARBA" id="ARBA00022741"/>
    </source>
</evidence>
<dbReference type="Pfam" id="PF02733">
    <property type="entry name" value="Dak1"/>
    <property type="match status" value="1"/>
</dbReference>
<dbReference type="EMBL" id="DS268410">
    <property type="protein sequence ID" value="EFP00180.1"/>
    <property type="molecule type" value="Genomic_DNA"/>
</dbReference>
<keyword evidence="7" id="KW-0418">Kinase</keyword>
<evidence type="ECO:0000256" key="13">
    <source>
        <dbReference type="ARBA" id="ARBA00047974"/>
    </source>
</evidence>